<dbReference type="WBParaSite" id="jg6796">
    <property type="protein sequence ID" value="jg6796"/>
    <property type="gene ID" value="jg6796"/>
</dbReference>
<protein>
    <submittedName>
        <fullName evidence="2">Uncharacterized protein</fullName>
    </submittedName>
</protein>
<keyword evidence="1" id="KW-1185">Reference proteome</keyword>
<accession>A0A915EKA2</accession>
<dbReference type="AlphaFoldDB" id="A0A915EKA2"/>
<evidence type="ECO:0000313" key="1">
    <source>
        <dbReference type="Proteomes" id="UP000887574"/>
    </source>
</evidence>
<proteinExistence type="predicted"/>
<evidence type="ECO:0000313" key="2">
    <source>
        <dbReference type="WBParaSite" id="jg6796"/>
    </source>
</evidence>
<organism evidence="1 2">
    <name type="scientific">Ditylenchus dipsaci</name>
    <dbReference type="NCBI Taxonomy" id="166011"/>
    <lineage>
        <taxon>Eukaryota</taxon>
        <taxon>Metazoa</taxon>
        <taxon>Ecdysozoa</taxon>
        <taxon>Nematoda</taxon>
        <taxon>Chromadorea</taxon>
        <taxon>Rhabditida</taxon>
        <taxon>Tylenchina</taxon>
        <taxon>Tylenchomorpha</taxon>
        <taxon>Sphaerularioidea</taxon>
        <taxon>Anguinidae</taxon>
        <taxon>Anguininae</taxon>
        <taxon>Ditylenchus</taxon>
    </lineage>
</organism>
<sequence length="160" mass="19026">MSWFSENYRYTLIEGIPVVYAWLTAGVEYMMELSMLHILLFPVPLPDDDAEVFDLQWLVYVLSARNQIESFHLAKHLNTNSKFPYIDFKEEGLDSNIDTKFFDLVMGEYNGFDLHKKQEFKKHILRFFFEAKQYGHEVLRLVVAKYNDFAPHEKRSSRSQ</sequence>
<name>A0A915EKA2_9BILA</name>
<reference evidence="2" key="1">
    <citation type="submission" date="2022-11" db="UniProtKB">
        <authorList>
            <consortium name="WormBaseParasite"/>
        </authorList>
    </citation>
    <scope>IDENTIFICATION</scope>
</reference>
<dbReference type="Proteomes" id="UP000887574">
    <property type="component" value="Unplaced"/>
</dbReference>